<dbReference type="STRING" id="1802439.A2589_01095"/>
<accession>A0A1G2QFP8</accession>
<dbReference type="AlphaFoldDB" id="A0A1G2QFP8"/>
<protein>
    <submittedName>
        <fullName evidence="2">Uncharacterized protein</fullName>
    </submittedName>
</protein>
<dbReference type="Proteomes" id="UP000177838">
    <property type="component" value="Unassembled WGS sequence"/>
</dbReference>
<gene>
    <name evidence="2" type="ORF">A2589_01095</name>
</gene>
<dbReference type="EMBL" id="MHTK01000006">
    <property type="protein sequence ID" value="OHA59445.1"/>
    <property type="molecule type" value="Genomic_DNA"/>
</dbReference>
<keyword evidence="1" id="KW-0732">Signal</keyword>
<name>A0A1G2QFP8_9BACT</name>
<proteinExistence type="predicted"/>
<comment type="caution">
    <text evidence="2">The sequence shown here is derived from an EMBL/GenBank/DDBJ whole genome shotgun (WGS) entry which is preliminary data.</text>
</comment>
<evidence type="ECO:0000256" key="1">
    <source>
        <dbReference type="SAM" id="SignalP"/>
    </source>
</evidence>
<reference evidence="2 3" key="1">
    <citation type="journal article" date="2016" name="Nat. Commun.">
        <title>Thousands of microbial genomes shed light on interconnected biogeochemical processes in an aquifer system.</title>
        <authorList>
            <person name="Anantharaman K."/>
            <person name="Brown C.T."/>
            <person name="Hug L.A."/>
            <person name="Sharon I."/>
            <person name="Castelle C.J."/>
            <person name="Probst A.J."/>
            <person name="Thomas B.C."/>
            <person name="Singh A."/>
            <person name="Wilkins M.J."/>
            <person name="Karaoz U."/>
            <person name="Brodie E.L."/>
            <person name="Williams K.H."/>
            <person name="Hubbard S.S."/>
            <person name="Banfield J.F."/>
        </authorList>
    </citation>
    <scope>NUCLEOTIDE SEQUENCE [LARGE SCALE GENOMIC DNA]</scope>
</reference>
<evidence type="ECO:0000313" key="3">
    <source>
        <dbReference type="Proteomes" id="UP000177838"/>
    </source>
</evidence>
<feature type="chain" id="PRO_5009584103" evidence="1">
    <location>
        <begin position="27"/>
        <end position="595"/>
    </location>
</feature>
<organism evidence="2 3">
    <name type="scientific">Candidatus Vogelbacteria bacterium RIFOXYD1_FULL_46_19</name>
    <dbReference type="NCBI Taxonomy" id="1802439"/>
    <lineage>
        <taxon>Bacteria</taxon>
        <taxon>Candidatus Vogeliibacteriota</taxon>
    </lineage>
</organism>
<feature type="signal peptide" evidence="1">
    <location>
        <begin position="1"/>
        <end position="26"/>
    </location>
</feature>
<sequence length="595" mass="60531">MNSFSYKLLLPVAFIVSMLGVTAAFANWTAPPTTPPACPASEPACNVPLNVSAIAQSKLNGLVLNTGNYITGLLVPFGNNSFGSNSSPDRLLHLGNTLATTRFPAVELVIRKHSGRTTGGDATGIEFQTATQSGAIGYSDIGGLVLGVGNTGGTSSKRGLVVSNAGNVGVGFWPWDNSVPSYLFEVKGNSQLTGNLYIKSSTAPTPMRLWHNASATANYGLQIANGATAVAQFGPTGAIQFPLLTQDTGVNPRVITSTAGGSLAWRNIADLVSGGTTYTQGTGIFVNNTTKVISADNTKNLWNANQLQTRTVSATAPASGQVLKWNGTAWAPGTDLQGTTGTTYSASTGLSLAGTIFSARVAEALWNANKLQGNTVSSGLPATGQVLKWTGSTWAPGTDNTGAGGGVSQIVAGTGVTISPTAGTGVVTISSTATGGGEINTASNLGALGTGIFKEKIGVDLKFKKLRADTGINLIVGYDDIGIKNTGITSVTAGTGITVATNNGVATISSSGSSVTPGPAVYECPKIDVTAPVNDTGNGPPTPTGSAGEVCISQCVGQLQTGSTCKIWKYYSNPDNTCPYISSNQNCTLKGNLVL</sequence>
<evidence type="ECO:0000313" key="2">
    <source>
        <dbReference type="EMBL" id="OHA59445.1"/>
    </source>
</evidence>